<gene>
    <name evidence="6" type="primary">dapC</name>
    <name evidence="6" type="ORF">FJ657_08210</name>
</gene>
<dbReference type="InterPro" id="IPR015424">
    <property type="entry name" value="PyrdxlP-dep_Trfase"/>
</dbReference>
<evidence type="ECO:0000256" key="2">
    <source>
        <dbReference type="ARBA" id="ARBA00022576"/>
    </source>
</evidence>
<accession>A0A506Y1D6</accession>
<proteinExistence type="inferred from homology"/>
<keyword evidence="7" id="KW-1185">Reference proteome</keyword>
<dbReference type="GO" id="GO:0008483">
    <property type="term" value="F:transaminase activity"/>
    <property type="evidence" value="ECO:0007669"/>
    <property type="project" value="UniProtKB-KW"/>
</dbReference>
<dbReference type="GO" id="GO:0030170">
    <property type="term" value="F:pyridoxal phosphate binding"/>
    <property type="evidence" value="ECO:0007669"/>
    <property type="project" value="InterPro"/>
</dbReference>
<dbReference type="SUPFAM" id="SSF53383">
    <property type="entry name" value="PLP-dependent transferases"/>
    <property type="match status" value="1"/>
</dbReference>
<keyword evidence="2 4" id="KW-0032">Aminotransferase</keyword>
<dbReference type="InterPro" id="IPR015422">
    <property type="entry name" value="PyrdxlP-dep_Trfase_small"/>
</dbReference>
<dbReference type="InterPro" id="IPR015421">
    <property type="entry name" value="PyrdxlP-dep_Trfase_major"/>
</dbReference>
<dbReference type="InterPro" id="IPR004839">
    <property type="entry name" value="Aminotransferase_I/II_large"/>
</dbReference>
<comment type="caution">
    <text evidence="6">The sequence shown here is derived from an EMBL/GenBank/DDBJ whole genome shotgun (WGS) entry which is preliminary data.</text>
</comment>
<feature type="domain" description="Aminotransferase class I/classII large" evidence="5">
    <location>
        <begin position="27"/>
        <end position="361"/>
    </location>
</feature>
<dbReference type="Gene3D" id="3.40.640.10">
    <property type="entry name" value="Type I PLP-dependent aspartate aminotransferase-like (Major domain)"/>
    <property type="match status" value="1"/>
</dbReference>
<comment type="cofactor">
    <cofactor evidence="1 4">
        <name>pyridoxal 5'-phosphate</name>
        <dbReference type="ChEBI" id="CHEBI:597326"/>
    </cofactor>
</comment>
<sequence length="367" mass="38822">MALQLPDFPWDSLVPFAARAREHADGIVDLSVGSPVDPTPEVVRRALADATDAHAYPATAGSPPLREALVDWFARRRGATDLTTANVIPTIGSKELVALLPTLLGLGEGDVVVHPTVAYPTYAIGAAIAGASAVAADDPDAWPEGTKLVWLNSPGNPDGHVDPIETLIRAVDRAREIGAVIANDECYAELNWQGSGPTPSILDPRVTRGSRRGTLAVYSLSKQSNLAGYRAAFIGGCSELVGQLLEVRKHAGLIPPAPVQHAMIAALGDEEHVDAQRELYRARRDVLRPALDAAGFRIDRSDAGLYLWATRDEDCWTTIAALADIGILAAPGAFYGEAGAQHVRLALTATDERIGAAAARLSDFSKA</sequence>
<organism evidence="6 7">
    <name type="scientific">Schumannella soli</name>
    <dbReference type="NCBI Taxonomy" id="2590779"/>
    <lineage>
        <taxon>Bacteria</taxon>
        <taxon>Bacillati</taxon>
        <taxon>Actinomycetota</taxon>
        <taxon>Actinomycetes</taxon>
        <taxon>Micrococcales</taxon>
        <taxon>Microbacteriaceae</taxon>
        <taxon>Schumannella</taxon>
    </lineage>
</organism>
<evidence type="ECO:0000256" key="1">
    <source>
        <dbReference type="ARBA" id="ARBA00001933"/>
    </source>
</evidence>
<dbReference type="EC" id="2.6.1.-" evidence="4"/>
<dbReference type="Gene3D" id="3.90.1150.10">
    <property type="entry name" value="Aspartate Aminotransferase, domain 1"/>
    <property type="match status" value="1"/>
</dbReference>
<name>A0A506Y1D6_9MICO</name>
<reference evidence="6 7" key="1">
    <citation type="submission" date="2019-06" db="EMBL/GenBank/DDBJ databases">
        <authorList>
            <person name="Li F."/>
        </authorList>
    </citation>
    <scope>NUCLEOTIDE SEQUENCE [LARGE SCALE GENOMIC DNA]</scope>
    <source>
        <strain evidence="6 7">10F1D-1</strain>
    </source>
</reference>
<keyword evidence="3 4" id="KW-0808">Transferase</keyword>
<evidence type="ECO:0000313" key="7">
    <source>
        <dbReference type="Proteomes" id="UP000316252"/>
    </source>
</evidence>
<protein>
    <recommendedName>
        <fullName evidence="4">Aminotransferase</fullName>
        <ecNumber evidence="4">2.6.1.-</ecNumber>
    </recommendedName>
</protein>
<dbReference type="AlphaFoldDB" id="A0A506Y1D6"/>
<evidence type="ECO:0000313" key="6">
    <source>
        <dbReference type="EMBL" id="TPW75835.1"/>
    </source>
</evidence>
<dbReference type="NCBIfam" id="TIGR03539">
    <property type="entry name" value="DapC_actino"/>
    <property type="match status" value="1"/>
</dbReference>
<dbReference type="Pfam" id="PF00155">
    <property type="entry name" value="Aminotran_1_2"/>
    <property type="match status" value="1"/>
</dbReference>
<evidence type="ECO:0000259" key="5">
    <source>
        <dbReference type="Pfam" id="PF00155"/>
    </source>
</evidence>
<evidence type="ECO:0000256" key="3">
    <source>
        <dbReference type="ARBA" id="ARBA00022679"/>
    </source>
</evidence>
<dbReference type="EMBL" id="VHQG01000002">
    <property type="protein sequence ID" value="TPW75835.1"/>
    <property type="molecule type" value="Genomic_DNA"/>
</dbReference>
<dbReference type="PROSITE" id="PS00105">
    <property type="entry name" value="AA_TRANSFER_CLASS_1"/>
    <property type="match status" value="1"/>
</dbReference>
<comment type="similarity">
    <text evidence="4">Belongs to the class-I pyridoxal-phosphate-dependent aminotransferase family.</text>
</comment>
<dbReference type="CDD" id="cd00609">
    <property type="entry name" value="AAT_like"/>
    <property type="match status" value="1"/>
</dbReference>
<dbReference type="RefSeq" id="WP_141163194.1">
    <property type="nucleotide sequence ID" value="NZ_VHQG01000002.1"/>
</dbReference>
<dbReference type="InterPro" id="IPR004838">
    <property type="entry name" value="NHTrfase_class1_PyrdxlP-BS"/>
</dbReference>
<dbReference type="PANTHER" id="PTHR42832">
    <property type="entry name" value="AMINO ACID AMINOTRANSFERASE"/>
    <property type="match status" value="1"/>
</dbReference>
<dbReference type="InterPro" id="IPR050881">
    <property type="entry name" value="LL-DAP_aminotransferase"/>
</dbReference>
<dbReference type="Proteomes" id="UP000316252">
    <property type="component" value="Unassembled WGS sequence"/>
</dbReference>
<dbReference type="InterPro" id="IPR019880">
    <property type="entry name" value="OxyQ"/>
</dbReference>
<dbReference type="OrthoDB" id="9813612at2"/>
<evidence type="ECO:0000256" key="4">
    <source>
        <dbReference type="RuleBase" id="RU000481"/>
    </source>
</evidence>
<dbReference type="PANTHER" id="PTHR42832:SF3">
    <property type="entry name" value="L-GLUTAMINE--4-(METHYLSULFANYL)-2-OXOBUTANOATE AMINOTRANSFERASE"/>
    <property type="match status" value="1"/>
</dbReference>